<name>A0ABM9YP60_ACIRA</name>
<evidence type="ECO:0000313" key="1">
    <source>
        <dbReference type="EMBL" id="EET82851.1"/>
    </source>
</evidence>
<organism evidence="1 2">
    <name type="scientific">Acinetobacter radioresistens SK82</name>
    <dbReference type="NCBI Taxonomy" id="596318"/>
    <lineage>
        <taxon>Bacteria</taxon>
        <taxon>Pseudomonadati</taxon>
        <taxon>Pseudomonadota</taxon>
        <taxon>Gammaproteobacteria</taxon>
        <taxon>Moraxellales</taxon>
        <taxon>Moraxellaceae</taxon>
        <taxon>Acinetobacter</taxon>
    </lineage>
</organism>
<comment type="caution">
    <text evidence="1">The sequence shown here is derived from an EMBL/GenBank/DDBJ whole genome shotgun (WGS) entry which is preliminary data.</text>
</comment>
<protein>
    <submittedName>
        <fullName evidence="1">Uncharacterized protein</fullName>
    </submittedName>
</protein>
<evidence type="ECO:0000313" key="2">
    <source>
        <dbReference type="Proteomes" id="UP000018419"/>
    </source>
</evidence>
<gene>
    <name evidence="1" type="ORF">ACIRA0001_1645</name>
</gene>
<dbReference type="RefSeq" id="WP_005405056.1">
    <property type="nucleotide sequence ID" value="NZ_ACVR01000029.1"/>
</dbReference>
<sequence length="59" mass="6745">MTEYVVKREHFGDKYYQTGDKREAKQADVQHLIDKGVLVEAGEVKPKTTKTPVKQAKPE</sequence>
<dbReference type="Proteomes" id="UP000018419">
    <property type="component" value="Unassembled WGS sequence"/>
</dbReference>
<proteinExistence type="predicted"/>
<dbReference type="EMBL" id="ACVR01000029">
    <property type="protein sequence ID" value="EET82851.1"/>
    <property type="molecule type" value="Genomic_DNA"/>
</dbReference>
<accession>A0ABM9YP60</accession>
<keyword evidence="2" id="KW-1185">Reference proteome</keyword>
<reference evidence="1 2" key="1">
    <citation type="submission" date="2009-07" db="EMBL/GenBank/DDBJ databases">
        <authorList>
            <person name="Madupu R."/>
            <person name="Durkin A.S."/>
            <person name="Torralba M."/>
            <person name="Methe B."/>
            <person name="Sutton G.G."/>
            <person name="Strausberg R.L."/>
            <person name="Nelson K.E."/>
        </authorList>
    </citation>
    <scope>NUCLEOTIDE SEQUENCE [LARGE SCALE GENOMIC DNA]</scope>
    <source>
        <strain evidence="1 2">SK82</strain>
    </source>
</reference>